<proteinExistence type="predicted"/>
<keyword evidence="2" id="KW-1185">Reference proteome</keyword>
<dbReference type="Proteomes" id="UP000886520">
    <property type="component" value="Chromosome 20"/>
</dbReference>
<evidence type="ECO:0000313" key="1">
    <source>
        <dbReference type="EMBL" id="KAI5064317.1"/>
    </source>
</evidence>
<protein>
    <submittedName>
        <fullName evidence="1">Uncharacterized protein</fullName>
    </submittedName>
</protein>
<dbReference type="AlphaFoldDB" id="A0A9D4UB06"/>
<reference evidence="1" key="1">
    <citation type="submission" date="2021-01" db="EMBL/GenBank/DDBJ databases">
        <title>Adiantum capillus-veneris genome.</title>
        <authorList>
            <person name="Fang Y."/>
            <person name="Liao Q."/>
        </authorList>
    </citation>
    <scope>NUCLEOTIDE SEQUENCE</scope>
    <source>
        <strain evidence="1">H3</strain>
        <tissue evidence="1">Leaf</tissue>
    </source>
</reference>
<evidence type="ECO:0000313" key="2">
    <source>
        <dbReference type="Proteomes" id="UP000886520"/>
    </source>
</evidence>
<organism evidence="1 2">
    <name type="scientific">Adiantum capillus-veneris</name>
    <name type="common">Maidenhair fern</name>
    <dbReference type="NCBI Taxonomy" id="13818"/>
    <lineage>
        <taxon>Eukaryota</taxon>
        <taxon>Viridiplantae</taxon>
        <taxon>Streptophyta</taxon>
        <taxon>Embryophyta</taxon>
        <taxon>Tracheophyta</taxon>
        <taxon>Polypodiopsida</taxon>
        <taxon>Polypodiidae</taxon>
        <taxon>Polypodiales</taxon>
        <taxon>Pteridineae</taxon>
        <taxon>Pteridaceae</taxon>
        <taxon>Vittarioideae</taxon>
        <taxon>Adiantum</taxon>
    </lineage>
</organism>
<sequence>MPWYNWHTHEGATKALRAQCTSAHKPLGSHQLSQLCTVHDATLKHVSSISLVSPAFPDYDCDNVPSAYLTESPLTYRPIKVFAP</sequence>
<gene>
    <name evidence="1" type="ORF">GOP47_0020987</name>
</gene>
<name>A0A9D4UB06_ADICA</name>
<accession>A0A9D4UB06</accession>
<comment type="caution">
    <text evidence="1">The sequence shown here is derived from an EMBL/GenBank/DDBJ whole genome shotgun (WGS) entry which is preliminary data.</text>
</comment>
<dbReference type="EMBL" id="JABFUD020000020">
    <property type="protein sequence ID" value="KAI5064317.1"/>
    <property type="molecule type" value="Genomic_DNA"/>
</dbReference>